<protein>
    <submittedName>
        <fullName evidence="1">Uncharacterized protein</fullName>
    </submittedName>
</protein>
<comment type="caution">
    <text evidence="1">The sequence shown here is derived from an EMBL/GenBank/DDBJ whole genome shotgun (WGS) entry which is preliminary data.</text>
</comment>
<name>A0A1Y2GE10_9FUNG</name>
<keyword evidence="2" id="KW-1185">Reference proteome</keyword>
<gene>
    <name evidence="1" type="ORF">BCR41DRAFT_399289</name>
</gene>
<dbReference type="InParanoid" id="A0A1Y2GE10"/>
<accession>A0A1Y2GE10</accession>
<evidence type="ECO:0000313" key="1">
    <source>
        <dbReference type="EMBL" id="ORZ08241.1"/>
    </source>
</evidence>
<organism evidence="1 2">
    <name type="scientific">Lobosporangium transversale</name>
    <dbReference type="NCBI Taxonomy" id="64571"/>
    <lineage>
        <taxon>Eukaryota</taxon>
        <taxon>Fungi</taxon>
        <taxon>Fungi incertae sedis</taxon>
        <taxon>Mucoromycota</taxon>
        <taxon>Mortierellomycotina</taxon>
        <taxon>Mortierellomycetes</taxon>
        <taxon>Mortierellales</taxon>
        <taxon>Mortierellaceae</taxon>
        <taxon>Lobosporangium</taxon>
    </lineage>
</organism>
<dbReference type="GeneID" id="33570886"/>
<sequence>MHVGTLERNTDAIKLHAAAMEERTDAIEKRTNVIEMRAAAIERNNELIAMYLEHRTEIDTIKQECTTLRHDVDALYSHIDVAQNDREVHRKKLDTMDQELFIYKNNVEHLYRSLSMVPPTMYEQTSASSLL</sequence>
<dbReference type="EMBL" id="MCFF01000038">
    <property type="protein sequence ID" value="ORZ08241.1"/>
    <property type="molecule type" value="Genomic_DNA"/>
</dbReference>
<reference evidence="1 2" key="1">
    <citation type="submission" date="2016-07" db="EMBL/GenBank/DDBJ databases">
        <title>Pervasive Adenine N6-methylation of Active Genes in Fungi.</title>
        <authorList>
            <consortium name="DOE Joint Genome Institute"/>
            <person name="Mondo S.J."/>
            <person name="Dannebaum R.O."/>
            <person name="Kuo R.C."/>
            <person name="Labutti K."/>
            <person name="Haridas S."/>
            <person name="Kuo A."/>
            <person name="Salamov A."/>
            <person name="Ahrendt S.R."/>
            <person name="Lipzen A."/>
            <person name="Sullivan W."/>
            <person name="Andreopoulos W.B."/>
            <person name="Clum A."/>
            <person name="Lindquist E."/>
            <person name="Daum C."/>
            <person name="Ramamoorthy G.K."/>
            <person name="Gryganskyi A."/>
            <person name="Culley D."/>
            <person name="Magnuson J.K."/>
            <person name="James T.Y."/>
            <person name="O'Malley M.A."/>
            <person name="Stajich J.E."/>
            <person name="Spatafora J.W."/>
            <person name="Visel A."/>
            <person name="Grigoriev I.V."/>
        </authorList>
    </citation>
    <scope>NUCLEOTIDE SEQUENCE [LARGE SCALE GENOMIC DNA]</scope>
    <source>
        <strain evidence="1 2">NRRL 3116</strain>
    </source>
</reference>
<dbReference type="RefSeq" id="XP_021878324.1">
    <property type="nucleotide sequence ID" value="XM_022029043.1"/>
</dbReference>
<dbReference type="Proteomes" id="UP000193648">
    <property type="component" value="Unassembled WGS sequence"/>
</dbReference>
<dbReference type="SUPFAM" id="SSF57997">
    <property type="entry name" value="Tropomyosin"/>
    <property type="match status" value="1"/>
</dbReference>
<evidence type="ECO:0000313" key="2">
    <source>
        <dbReference type="Proteomes" id="UP000193648"/>
    </source>
</evidence>
<dbReference type="AlphaFoldDB" id="A0A1Y2GE10"/>
<proteinExistence type="predicted"/>